<evidence type="ECO:0000313" key="2">
    <source>
        <dbReference type="EMBL" id="MZI94090.1"/>
    </source>
</evidence>
<name>A0A7X4RVA5_9VIBR</name>
<dbReference type="GO" id="GO:0004038">
    <property type="term" value="F:allantoinase activity"/>
    <property type="evidence" value="ECO:0007669"/>
    <property type="project" value="TreeGrafter"/>
</dbReference>
<dbReference type="EMBL" id="WEKT01000023">
    <property type="protein sequence ID" value="MZI94090.1"/>
    <property type="molecule type" value="Genomic_DNA"/>
</dbReference>
<dbReference type="GO" id="GO:0006145">
    <property type="term" value="P:purine nucleobase catabolic process"/>
    <property type="evidence" value="ECO:0007669"/>
    <property type="project" value="TreeGrafter"/>
</dbReference>
<gene>
    <name evidence="2" type="ORF">F9817_12895</name>
</gene>
<dbReference type="Gene3D" id="2.30.40.10">
    <property type="entry name" value="Urease, subunit C, domain 1"/>
    <property type="match status" value="1"/>
</dbReference>
<keyword evidence="2" id="KW-0378">Hydrolase</keyword>
<reference evidence="2 3" key="1">
    <citation type="submission" date="2019-10" db="EMBL/GenBank/DDBJ databases">
        <title>Vibrio sp. nov. isolated from a shrimp pond.</title>
        <authorList>
            <person name="Gomez-Gil B."/>
            <person name="Enciso-Ibarra J."/>
            <person name="Enciso-Ibarra K."/>
            <person name="Bolan-Mejia C."/>
        </authorList>
    </citation>
    <scope>NUCLEOTIDE SEQUENCE [LARGE SCALE GENOMIC DNA]</scope>
    <source>
        <strain evidence="2 3">CAIM 722</strain>
    </source>
</reference>
<accession>A0A7X4RVA5</accession>
<dbReference type="InterPro" id="IPR011059">
    <property type="entry name" value="Metal-dep_hydrolase_composite"/>
</dbReference>
<dbReference type="PANTHER" id="PTHR43668">
    <property type="entry name" value="ALLANTOINASE"/>
    <property type="match status" value="1"/>
</dbReference>
<dbReference type="SUPFAM" id="SSF51338">
    <property type="entry name" value="Composite domain of metallo-dependent hydrolases"/>
    <property type="match status" value="1"/>
</dbReference>
<keyword evidence="3" id="KW-1185">Reference proteome</keyword>
<protein>
    <submittedName>
        <fullName evidence="2">Amidohydrolase family protein</fullName>
    </submittedName>
</protein>
<comment type="caution">
    <text evidence="2">The sequence shown here is derived from an EMBL/GenBank/DDBJ whole genome shotgun (WGS) entry which is preliminary data.</text>
</comment>
<dbReference type="Pfam" id="PF01979">
    <property type="entry name" value="Amidohydro_1"/>
    <property type="match status" value="1"/>
</dbReference>
<dbReference type="InterPro" id="IPR050138">
    <property type="entry name" value="DHOase/Allantoinase_Hydrolase"/>
</dbReference>
<dbReference type="GO" id="GO:0005737">
    <property type="term" value="C:cytoplasm"/>
    <property type="evidence" value="ECO:0007669"/>
    <property type="project" value="TreeGrafter"/>
</dbReference>
<dbReference type="InterPro" id="IPR032466">
    <property type="entry name" value="Metal_Hydrolase"/>
</dbReference>
<dbReference type="Gene3D" id="3.20.20.140">
    <property type="entry name" value="Metal-dependent hydrolases"/>
    <property type="match status" value="1"/>
</dbReference>
<dbReference type="AlphaFoldDB" id="A0A7X4RVA5"/>
<dbReference type="SUPFAM" id="SSF51556">
    <property type="entry name" value="Metallo-dependent hydrolases"/>
    <property type="match status" value="1"/>
</dbReference>
<feature type="domain" description="Amidohydrolase-related" evidence="1">
    <location>
        <begin position="55"/>
        <end position="401"/>
    </location>
</feature>
<proteinExistence type="predicted"/>
<dbReference type="RefSeq" id="WP_161156167.1">
    <property type="nucleotide sequence ID" value="NZ_WEKT01000023.1"/>
</dbReference>
<sequence>MSSTTVDLLLKGDVVLSDHVSKDTYVGVKDGLIVGIYADGNAPEYKEFIDASGKIIFPGMVDAHVHSYSNMHEQFTHSTAAAAAGGVTTIIEMPYDSCGPVFDVAQFKEKQTWIADKAKVDVALLSTIKKQGDLSEVDALVELGTCGFKLSAFETDPYRFPRIDDDVLWKILPKLAETGLPVGFHCENDVIIEALIAQYKEEGKTYPKAHCETRPPISETLAVSKLLEFAYWTKFSLHVYHNSHPRCLDMIDWYKEQGVDVSVETCPHYLLISDEDMAEKKAFAKINPPMRDPQAVEGMWQALIDGRLNWVASDHAPWPLERKSNEVIFDNGSGAPGVESILPLMFSEGVVKRGIDLVKLGQLLAANPAERFKLDHRKGKIAVGMDADFAIIDPNEEWFFNAAETQSSAKWSPYDGKKITGRVVKTVLRGTTIFDQGKVLSKEGDGAYVGAHR</sequence>
<evidence type="ECO:0000313" key="3">
    <source>
        <dbReference type="Proteomes" id="UP000462621"/>
    </source>
</evidence>
<organism evidence="2 3">
    <name type="scientific">Vibrio eleionomae</name>
    <dbReference type="NCBI Taxonomy" id="2653505"/>
    <lineage>
        <taxon>Bacteria</taxon>
        <taxon>Pseudomonadati</taxon>
        <taxon>Pseudomonadota</taxon>
        <taxon>Gammaproteobacteria</taxon>
        <taxon>Vibrionales</taxon>
        <taxon>Vibrionaceae</taxon>
        <taxon>Vibrio</taxon>
    </lineage>
</organism>
<dbReference type="Proteomes" id="UP000462621">
    <property type="component" value="Unassembled WGS sequence"/>
</dbReference>
<evidence type="ECO:0000259" key="1">
    <source>
        <dbReference type="Pfam" id="PF01979"/>
    </source>
</evidence>
<dbReference type="InterPro" id="IPR006680">
    <property type="entry name" value="Amidohydro-rel"/>
</dbReference>
<dbReference type="PANTHER" id="PTHR43668:SF2">
    <property type="entry name" value="ALLANTOINASE"/>
    <property type="match status" value="1"/>
</dbReference>